<dbReference type="InterPro" id="IPR006380">
    <property type="entry name" value="SPP-like_dom"/>
</dbReference>
<dbReference type="Gene3D" id="3.90.1070.10">
    <property type="match status" value="1"/>
</dbReference>
<dbReference type="HOGENOM" id="CLU_030534_0_0_3"/>
<dbReference type="CDD" id="cd02605">
    <property type="entry name" value="HAD_SPP"/>
    <property type="match status" value="1"/>
</dbReference>
<dbReference type="Gene3D" id="3.40.50.1000">
    <property type="entry name" value="HAD superfamily/HAD-like"/>
    <property type="match status" value="1"/>
</dbReference>
<dbReference type="SFLD" id="SFLDS00003">
    <property type="entry name" value="Haloacid_Dehalogenase"/>
    <property type="match status" value="1"/>
</dbReference>
<dbReference type="InterPro" id="IPR012847">
    <property type="entry name" value="Sucrose_phosphatase_pln/cyn"/>
</dbReference>
<comment type="catalytic activity">
    <reaction evidence="6">
        <text>sucrose 6(F)-phosphate + H2O = sucrose + phosphate</text>
        <dbReference type="Rhea" id="RHEA:19289"/>
        <dbReference type="ChEBI" id="CHEBI:15377"/>
        <dbReference type="ChEBI" id="CHEBI:17992"/>
        <dbReference type="ChEBI" id="CHEBI:43474"/>
        <dbReference type="ChEBI" id="CHEBI:57723"/>
        <dbReference type="EC" id="3.1.3.24"/>
    </reaction>
</comment>
<dbReference type="PANTHER" id="PTHR46521:SF4">
    <property type="entry name" value="SUCROSE-PHOSPHATASE 2-RELATED"/>
    <property type="match status" value="1"/>
</dbReference>
<protein>
    <recommendedName>
        <fullName evidence="4">sucrose-phosphate phosphatase</fullName>
        <ecNumber evidence="4">3.1.3.24</ecNumber>
    </recommendedName>
</protein>
<comment type="similarity">
    <text evidence="3">Belongs to the sucrose phosphatase family.</text>
</comment>
<evidence type="ECO:0000256" key="4">
    <source>
        <dbReference type="ARBA" id="ARBA00013112"/>
    </source>
</evidence>
<evidence type="ECO:0000259" key="7">
    <source>
        <dbReference type="Pfam" id="PF05116"/>
    </source>
</evidence>
<evidence type="ECO:0000313" key="8">
    <source>
        <dbReference type="EMBL" id="ADN14367.1"/>
    </source>
</evidence>
<dbReference type="GO" id="GO:0005986">
    <property type="term" value="P:sucrose biosynthetic process"/>
    <property type="evidence" value="ECO:0007669"/>
    <property type="project" value="UniProtKB-UniPathway"/>
</dbReference>
<keyword evidence="9" id="KW-1185">Reference proteome</keyword>
<comment type="pathway">
    <text evidence="2">Glycan biosynthesis; sucrose biosynthesis; sucrose from D-fructose 6-phosphate and UDP-alpha-D-glucose: step 2/2.</text>
</comment>
<comment type="cofactor">
    <cofactor evidence="1">
        <name>Mg(2+)</name>
        <dbReference type="ChEBI" id="CHEBI:18420"/>
    </cofactor>
</comment>
<evidence type="ECO:0000256" key="1">
    <source>
        <dbReference type="ARBA" id="ARBA00001946"/>
    </source>
</evidence>
<dbReference type="GO" id="GO:0000287">
    <property type="term" value="F:magnesium ion binding"/>
    <property type="evidence" value="ECO:0007669"/>
    <property type="project" value="InterPro"/>
</dbReference>
<dbReference type="EC" id="3.1.3.24" evidence="4"/>
<dbReference type="Proteomes" id="UP000008206">
    <property type="component" value="Chromosome"/>
</dbReference>
<dbReference type="InterPro" id="IPR036412">
    <property type="entry name" value="HAD-like_sf"/>
</dbReference>
<dbReference type="Pfam" id="PF05116">
    <property type="entry name" value="S6PP"/>
    <property type="match status" value="1"/>
</dbReference>
<dbReference type="STRING" id="497965.Cyan7822_2392"/>
<dbReference type="NCBIfam" id="TIGR01484">
    <property type="entry name" value="HAD-SF-IIB"/>
    <property type="match status" value="1"/>
</dbReference>
<gene>
    <name evidence="8" type="ordered locus">Cyan7822_2392</name>
</gene>
<accession>E0UFY4</accession>
<dbReference type="NCBIfam" id="TIGR01482">
    <property type="entry name" value="SPP-subfamily"/>
    <property type="match status" value="1"/>
</dbReference>
<dbReference type="GO" id="GO:0050307">
    <property type="term" value="F:sucrose-phosphate phosphatase activity"/>
    <property type="evidence" value="ECO:0007669"/>
    <property type="project" value="UniProtKB-EC"/>
</dbReference>
<evidence type="ECO:0000256" key="5">
    <source>
        <dbReference type="ARBA" id="ARBA00022801"/>
    </source>
</evidence>
<sequence>MSAFLFITDLDYTLVGDDIALETLQQQLSQHREEHGTKIVYATGRSLYLYRQLEQEKQLLSPDALITSVGTEIYFNPKDEVIDPQYADTLSLGWNREQVFGIASQFRSLIPQPQSEQNFFKVSYYLSEEAATQVLPQLEAALADSGLKTQVIYSGSQDLDILPEKGDKGLAVQYLRQQWSIEAEKTVVCGDSGNDIALFRGEERGIIVGNAKTELRQWYQNNQTSYRYLAKSHYANGILEGLKYFNFL</sequence>
<dbReference type="SUPFAM" id="SSF56784">
    <property type="entry name" value="HAD-like"/>
    <property type="match status" value="1"/>
</dbReference>
<reference evidence="9" key="1">
    <citation type="journal article" date="2011" name="MBio">
        <title>Novel metabolic attributes of the genus Cyanothece, comprising a group of unicellular nitrogen-fixing Cyanobacteria.</title>
        <authorList>
            <person name="Bandyopadhyay A."/>
            <person name="Elvitigala T."/>
            <person name="Welsh E."/>
            <person name="Stockel J."/>
            <person name="Liberton M."/>
            <person name="Min H."/>
            <person name="Sherman L.A."/>
            <person name="Pakrasi H.B."/>
        </authorList>
    </citation>
    <scope>NUCLEOTIDE SEQUENCE [LARGE SCALE GENOMIC DNA]</scope>
    <source>
        <strain evidence="9">PCC 7822</strain>
    </source>
</reference>
<evidence type="ECO:0000256" key="2">
    <source>
        <dbReference type="ARBA" id="ARBA00005070"/>
    </source>
</evidence>
<feature type="domain" description="Sucrose phosphatase-like" evidence="7">
    <location>
        <begin position="4"/>
        <end position="246"/>
    </location>
</feature>
<evidence type="ECO:0000256" key="3">
    <source>
        <dbReference type="ARBA" id="ARBA00007211"/>
    </source>
</evidence>
<name>E0UFY4_GLOV7</name>
<evidence type="ECO:0000313" key="9">
    <source>
        <dbReference type="Proteomes" id="UP000008206"/>
    </source>
</evidence>
<dbReference type="PANTHER" id="PTHR46521">
    <property type="entry name" value="SUCROSE-PHOSPHATASE 2-RELATED"/>
    <property type="match status" value="1"/>
</dbReference>
<dbReference type="OrthoDB" id="7847955at2"/>
<dbReference type="UniPathway" id="UPA00371">
    <property type="reaction ID" value="UER00546"/>
</dbReference>
<dbReference type="InterPro" id="IPR006379">
    <property type="entry name" value="HAD-SF_hydro_IIB"/>
</dbReference>
<dbReference type="InterPro" id="IPR023214">
    <property type="entry name" value="HAD_sf"/>
</dbReference>
<dbReference type="SFLD" id="SFLDG01141">
    <property type="entry name" value="C2.B.1:_Sucrose_Phosphatase_Li"/>
    <property type="match status" value="1"/>
</dbReference>
<organism evidence="8 9">
    <name type="scientific">Gloeothece verrucosa (strain PCC 7822)</name>
    <name type="common">Cyanothece sp. (strain PCC 7822)</name>
    <dbReference type="NCBI Taxonomy" id="497965"/>
    <lineage>
        <taxon>Bacteria</taxon>
        <taxon>Bacillati</taxon>
        <taxon>Cyanobacteriota</taxon>
        <taxon>Cyanophyceae</taxon>
        <taxon>Oscillatoriophycideae</taxon>
        <taxon>Chroococcales</taxon>
        <taxon>Aphanothecaceae</taxon>
        <taxon>Gloeothece</taxon>
        <taxon>Gloeothece verrucosa</taxon>
    </lineage>
</organism>
<dbReference type="InterPro" id="IPR051518">
    <property type="entry name" value="Sucrose_Phosphatase"/>
</dbReference>
<keyword evidence="5" id="KW-0378">Hydrolase</keyword>
<dbReference type="SFLD" id="SFLDG01140">
    <property type="entry name" value="C2.B:_Phosphomannomutase_and_P"/>
    <property type="match status" value="1"/>
</dbReference>
<dbReference type="KEGG" id="cyj:Cyan7822_2392"/>
<dbReference type="eggNOG" id="COG0561">
    <property type="taxonomic scope" value="Bacteria"/>
</dbReference>
<dbReference type="AlphaFoldDB" id="E0UFY4"/>
<dbReference type="RefSeq" id="WP_013322472.1">
    <property type="nucleotide sequence ID" value="NC_014501.1"/>
</dbReference>
<proteinExistence type="inferred from homology"/>
<evidence type="ECO:0000256" key="6">
    <source>
        <dbReference type="ARBA" id="ARBA00048036"/>
    </source>
</evidence>
<dbReference type="NCBIfam" id="TIGR01485">
    <property type="entry name" value="SPP_plant-cyano"/>
    <property type="match status" value="1"/>
</dbReference>
<dbReference type="EMBL" id="CP002198">
    <property type="protein sequence ID" value="ADN14367.1"/>
    <property type="molecule type" value="Genomic_DNA"/>
</dbReference>